<reference evidence="10" key="1">
    <citation type="journal article" date="2021" name="Nat. Commun.">
        <title>Genetic determinants of endophytism in the Arabidopsis root mycobiome.</title>
        <authorList>
            <person name="Mesny F."/>
            <person name="Miyauchi S."/>
            <person name="Thiergart T."/>
            <person name="Pickel B."/>
            <person name="Atanasova L."/>
            <person name="Karlsson M."/>
            <person name="Huettel B."/>
            <person name="Barry K.W."/>
            <person name="Haridas S."/>
            <person name="Chen C."/>
            <person name="Bauer D."/>
            <person name="Andreopoulos W."/>
            <person name="Pangilinan J."/>
            <person name="LaButti K."/>
            <person name="Riley R."/>
            <person name="Lipzen A."/>
            <person name="Clum A."/>
            <person name="Drula E."/>
            <person name="Henrissat B."/>
            <person name="Kohler A."/>
            <person name="Grigoriev I.V."/>
            <person name="Martin F.M."/>
            <person name="Hacquard S."/>
        </authorList>
    </citation>
    <scope>NUCLEOTIDE SEQUENCE</scope>
    <source>
        <strain evidence="10">MPI-CAGE-AT-0147</strain>
    </source>
</reference>
<feature type="domain" description="Zn(2)-C6 fungal-type" evidence="9">
    <location>
        <begin position="18"/>
        <end position="48"/>
    </location>
</feature>
<dbReference type="Pfam" id="PF04082">
    <property type="entry name" value="Fungal_trans"/>
    <property type="match status" value="1"/>
</dbReference>
<dbReference type="GO" id="GO:0000981">
    <property type="term" value="F:DNA-binding transcription factor activity, RNA polymerase II-specific"/>
    <property type="evidence" value="ECO:0007669"/>
    <property type="project" value="InterPro"/>
</dbReference>
<dbReference type="PANTHER" id="PTHR46910">
    <property type="entry name" value="TRANSCRIPTION FACTOR PDR1"/>
    <property type="match status" value="1"/>
</dbReference>
<dbReference type="PROSITE" id="PS00463">
    <property type="entry name" value="ZN2_CY6_FUNGAL_1"/>
    <property type="match status" value="1"/>
</dbReference>
<keyword evidence="3" id="KW-0805">Transcription regulation</keyword>
<accession>A0A9P9EY33</accession>
<dbReference type="InterPro" id="IPR001138">
    <property type="entry name" value="Zn2Cys6_DnaBD"/>
</dbReference>
<evidence type="ECO:0000259" key="9">
    <source>
        <dbReference type="PROSITE" id="PS50048"/>
    </source>
</evidence>
<evidence type="ECO:0000256" key="6">
    <source>
        <dbReference type="ARBA" id="ARBA00023242"/>
    </source>
</evidence>
<dbReference type="Pfam" id="PF00172">
    <property type="entry name" value="Zn_clus"/>
    <property type="match status" value="1"/>
</dbReference>
<dbReference type="CDD" id="cd12148">
    <property type="entry name" value="fungal_TF_MHR"/>
    <property type="match status" value="1"/>
</dbReference>
<dbReference type="EMBL" id="JAGMUV010000007">
    <property type="protein sequence ID" value="KAH7148349.1"/>
    <property type="molecule type" value="Genomic_DNA"/>
</dbReference>
<feature type="region of interest" description="Disordered" evidence="8">
    <location>
        <begin position="84"/>
        <end position="124"/>
    </location>
</feature>
<dbReference type="GO" id="GO:0008270">
    <property type="term" value="F:zinc ion binding"/>
    <property type="evidence" value="ECO:0007669"/>
    <property type="project" value="InterPro"/>
</dbReference>
<dbReference type="InterPro" id="IPR036864">
    <property type="entry name" value="Zn2-C6_fun-type_DNA-bd_sf"/>
</dbReference>
<dbReference type="OrthoDB" id="4116913at2759"/>
<keyword evidence="2" id="KW-0479">Metal-binding</keyword>
<evidence type="ECO:0000256" key="5">
    <source>
        <dbReference type="ARBA" id="ARBA00023163"/>
    </source>
</evidence>
<feature type="coiled-coil region" evidence="7">
    <location>
        <begin position="56"/>
        <end position="83"/>
    </location>
</feature>
<dbReference type="PANTHER" id="PTHR46910:SF37">
    <property type="entry name" value="ZN(II)2CYS6 TRANSCRIPTION FACTOR (EUROFUNG)"/>
    <property type="match status" value="1"/>
</dbReference>
<keyword evidence="5" id="KW-0804">Transcription</keyword>
<evidence type="ECO:0000256" key="2">
    <source>
        <dbReference type="ARBA" id="ARBA00022723"/>
    </source>
</evidence>
<dbReference type="SUPFAM" id="SSF57701">
    <property type="entry name" value="Zn2/Cys6 DNA-binding domain"/>
    <property type="match status" value="1"/>
</dbReference>
<dbReference type="GO" id="GO:0003677">
    <property type="term" value="F:DNA binding"/>
    <property type="evidence" value="ECO:0007669"/>
    <property type="project" value="UniProtKB-KW"/>
</dbReference>
<proteinExistence type="predicted"/>
<keyword evidence="6" id="KW-0539">Nucleus</keyword>
<evidence type="ECO:0000256" key="7">
    <source>
        <dbReference type="SAM" id="Coils"/>
    </source>
</evidence>
<comment type="caution">
    <text evidence="10">The sequence shown here is derived from an EMBL/GenBank/DDBJ whole genome shotgun (WGS) entry which is preliminary data.</text>
</comment>
<protein>
    <submittedName>
        <fullName evidence="10">Fungal-specific transcription factor domain-containing protein</fullName>
    </submittedName>
</protein>
<dbReference type="SMART" id="SM00066">
    <property type="entry name" value="GAL4"/>
    <property type="match status" value="1"/>
</dbReference>
<name>A0A9P9EY33_9HYPO</name>
<dbReference type="Proteomes" id="UP000738349">
    <property type="component" value="Unassembled WGS sequence"/>
</dbReference>
<dbReference type="CDD" id="cd00067">
    <property type="entry name" value="GAL4"/>
    <property type="match status" value="1"/>
</dbReference>
<sequence>MSAATEESGHAGPVSRLACTPCRSRKVKCDHEAPLCGNCFRNGRDCVWPQRRPNTSRRTQSTYKDLTRRLAQMENLVQEISHRFGSQHSPQSLTKFSSHGDSDSLSVTHPATREPGPSATGGLDTVFPGSMTQASAGSEGACSMFSSKGMRKINSLVGDESFTNLLTRLKTQPFHQTRDIFGLDPDYSMPPMEAVSSCVDDYLKTLNHDVQLFQEDEVRFLLQSYFQHGEGLQPGSLMALYMIMAHATKKLKFTERPEEYERFLAMAMKQIPAVLLKVPTPLEIGALLSMVLYFVFIGENQTAITLLGLVVQPILLAGYHCSGPGQNLSQAEALHRRRLFWQAYIIDHDLMLRIRKPPLISDEFLVGLPDEHPSDGYGVFYSTTNVSFNYFYQQVRLAKIQGRIYTLLCNNAASISPSLLESRISELDRELEKWRESIPELIRPEAGITDFDYHRLMCLTTLHFTYFQLIAAIHCAAFRIATIQDEEGSGSVLPSVALCVGASRAALSLLTYHEAPHPFAIYLLYQVSWSVDILFISILQNRDSSRSFRDLCLIQSIVSFFERYDPNYLNMFSYHFIKGLEEIASRVVRPQSLVDQFSTSFALGSLEPQMSMQGSGQMQPAQVAPESLALGPDDSLWPLENTSSWFPNLPVGYVQLDFGSEFWEEMEW</sequence>
<dbReference type="AlphaFoldDB" id="A0A9P9EY33"/>
<keyword evidence="11" id="KW-1185">Reference proteome</keyword>
<keyword evidence="7" id="KW-0175">Coiled coil</keyword>
<evidence type="ECO:0000313" key="11">
    <source>
        <dbReference type="Proteomes" id="UP000738349"/>
    </source>
</evidence>
<keyword evidence="4" id="KW-0238">DNA-binding</keyword>
<dbReference type="GO" id="GO:0006351">
    <property type="term" value="P:DNA-templated transcription"/>
    <property type="evidence" value="ECO:0007669"/>
    <property type="project" value="InterPro"/>
</dbReference>
<organism evidence="10 11">
    <name type="scientific">Dactylonectria macrodidyma</name>
    <dbReference type="NCBI Taxonomy" id="307937"/>
    <lineage>
        <taxon>Eukaryota</taxon>
        <taxon>Fungi</taxon>
        <taxon>Dikarya</taxon>
        <taxon>Ascomycota</taxon>
        <taxon>Pezizomycotina</taxon>
        <taxon>Sordariomycetes</taxon>
        <taxon>Hypocreomycetidae</taxon>
        <taxon>Hypocreales</taxon>
        <taxon>Nectriaceae</taxon>
        <taxon>Dactylonectria</taxon>
    </lineage>
</organism>
<dbReference type="GO" id="GO:0005634">
    <property type="term" value="C:nucleus"/>
    <property type="evidence" value="ECO:0007669"/>
    <property type="project" value="UniProtKB-SubCell"/>
</dbReference>
<evidence type="ECO:0000313" key="10">
    <source>
        <dbReference type="EMBL" id="KAH7148349.1"/>
    </source>
</evidence>
<evidence type="ECO:0000256" key="8">
    <source>
        <dbReference type="SAM" id="MobiDB-lite"/>
    </source>
</evidence>
<dbReference type="InterPro" id="IPR007219">
    <property type="entry name" value="XnlR_reg_dom"/>
</dbReference>
<dbReference type="InterPro" id="IPR050987">
    <property type="entry name" value="AtrR-like"/>
</dbReference>
<comment type="subcellular location">
    <subcellularLocation>
        <location evidence="1">Nucleus</location>
    </subcellularLocation>
</comment>
<feature type="compositionally biased region" description="Polar residues" evidence="8">
    <location>
        <begin position="84"/>
        <end position="109"/>
    </location>
</feature>
<evidence type="ECO:0000256" key="3">
    <source>
        <dbReference type="ARBA" id="ARBA00023015"/>
    </source>
</evidence>
<dbReference type="Gene3D" id="4.10.240.10">
    <property type="entry name" value="Zn(2)-C6 fungal-type DNA-binding domain"/>
    <property type="match status" value="1"/>
</dbReference>
<dbReference type="PROSITE" id="PS50048">
    <property type="entry name" value="ZN2_CY6_FUNGAL_2"/>
    <property type="match status" value="1"/>
</dbReference>
<evidence type="ECO:0000256" key="4">
    <source>
        <dbReference type="ARBA" id="ARBA00023125"/>
    </source>
</evidence>
<gene>
    <name evidence="10" type="ORF">EDB81DRAFT_792064</name>
</gene>
<evidence type="ECO:0000256" key="1">
    <source>
        <dbReference type="ARBA" id="ARBA00004123"/>
    </source>
</evidence>